<feature type="transmembrane region" description="Helical" evidence="6">
    <location>
        <begin position="73"/>
        <end position="92"/>
    </location>
</feature>
<dbReference type="PANTHER" id="PTHR31792">
    <property type="entry name" value="VACUOLAR ATPASE ASSEMBLY INTEGRAL MEMBRANE PROTEIN VMA21"/>
    <property type="match status" value="1"/>
</dbReference>
<protein>
    <submittedName>
        <fullName evidence="7">Vacuolar ATPase assembly integral membrane protein vma-21</fullName>
    </submittedName>
</protein>
<evidence type="ECO:0000256" key="1">
    <source>
        <dbReference type="ARBA" id="ARBA00022692"/>
    </source>
</evidence>
<dbReference type="AlphaFoldDB" id="A0A194VRA6"/>
<name>A0A194VRA6_CYTMA</name>
<comment type="subcellular location">
    <subcellularLocation>
        <location evidence="6">Endoplasmic reticulum membrane</location>
        <topology evidence="6">Multi-pass membrane protein</topology>
    </subcellularLocation>
    <subcellularLocation>
        <location evidence="6">Endoplasmic reticulum-Golgi intermediate compartment membrane</location>
        <topology evidence="6">Multi-pass membrane protein</topology>
    </subcellularLocation>
    <subcellularLocation>
        <location evidence="6">Cytoplasmic vesicle</location>
        <location evidence="6">COPII-coated vesicle membrane</location>
        <topology evidence="6">Multi-pass membrane protein</topology>
    </subcellularLocation>
</comment>
<dbReference type="HAMAP" id="MF_03058">
    <property type="entry name" value="VMA21"/>
    <property type="match status" value="1"/>
</dbReference>
<comment type="similarity">
    <text evidence="6">Belongs to the VMA21 family.</text>
</comment>
<dbReference type="EMBL" id="CM003099">
    <property type="protein sequence ID" value="KUI66350.1"/>
    <property type="molecule type" value="Genomic_DNA"/>
</dbReference>
<reference evidence="7" key="1">
    <citation type="submission" date="2014-12" db="EMBL/GenBank/DDBJ databases">
        <title>Genome Sequence of Valsa Canker Pathogens Uncovers a Specific Adaption of Colonization on Woody Bark.</title>
        <authorList>
            <person name="Yin Z."/>
            <person name="Liu H."/>
            <person name="Gao X."/>
            <person name="Li Z."/>
            <person name="Song N."/>
            <person name="Ke X."/>
            <person name="Dai Q."/>
            <person name="Wu Y."/>
            <person name="Sun Y."/>
            <person name="Xu J.-R."/>
            <person name="Kang Z.K."/>
            <person name="Wang L."/>
            <person name="Huang L."/>
        </authorList>
    </citation>
    <scope>NUCLEOTIDE SEQUENCE [LARGE SCALE GENOMIC DNA]</scope>
    <source>
        <strain evidence="7">03-8</strain>
    </source>
</reference>
<comment type="caution">
    <text evidence="6">Lacks conserved residue(s) required for the propagation of feature annotation.</text>
</comment>
<proteinExistence type="inferred from homology"/>
<dbReference type="GO" id="GO:0070072">
    <property type="term" value="P:vacuolar proton-transporting V-type ATPase complex assembly"/>
    <property type="evidence" value="ECO:0007669"/>
    <property type="project" value="UniProtKB-UniRule"/>
</dbReference>
<sequence>MASRRIISSEKTILEKDDHVGSSPAADQQSSIAPAVPTDVIVKLLAFTFAMIVVPIGSYFVTVDTVFKGNSTFAGATAAIMANVVLVAYVIVAMREDQSEQDGQKKEGKKDR</sequence>
<dbReference type="GO" id="GO:0005789">
    <property type="term" value="C:endoplasmic reticulum membrane"/>
    <property type="evidence" value="ECO:0007669"/>
    <property type="project" value="UniProtKB-SubCell"/>
</dbReference>
<evidence type="ECO:0000256" key="2">
    <source>
        <dbReference type="ARBA" id="ARBA00022824"/>
    </source>
</evidence>
<evidence type="ECO:0000256" key="5">
    <source>
        <dbReference type="ARBA" id="ARBA00023329"/>
    </source>
</evidence>
<keyword evidence="8" id="KW-1185">Reference proteome</keyword>
<dbReference type="GO" id="GO:0033116">
    <property type="term" value="C:endoplasmic reticulum-Golgi intermediate compartment membrane"/>
    <property type="evidence" value="ECO:0007669"/>
    <property type="project" value="UniProtKB-SubCell"/>
</dbReference>
<evidence type="ECO:0000313" key="8">
    <source>
        <dbReference type="Proteomes" id="UP000078559"/>
    </source>
</evidence>
<feature type="transmembrane region" description="Helical" evidence="6">
    <location>
        <begin position="40"/>
        <end position="61"/>
    </location>
</feature>
<keyword evidence="2 6" id="KW-0256">Endoplasmic reticulum</keyword>
<evidence type="ECO:0000256" key="4">
    <source>
        <dbReference type="ARBA" id="ARBA00023136"/>
    </source>
</evidence>
<dbReference type="Pfam" id="PF09446">
    <property type="entry name" value="VMA21"/>
    <property type="match status" value="1"/>
</dbReference>
<dbReference type="PANTHER" id="PTHR31792:SF3">
    <property type="entry name" value="VACUOLAR ATPASE ASSEMBLY INTEGRAL MEMBRANE PROTEIN VMA21"/>
    <property type="match status" value="1"/>
</dbReference>
<dbReference type="Proteomes" id="UP000078559">
    <property type="component" value="Chromosome 2"/>
</dbReference>
<accession>A0A194VRA6</accession>
<evidence type="ECO:0000313" key="7">
    <source>
        <dbReference type="EMBL" id="KUI66350.1"/>
    </source>
</evidence>
<dbReference type="SMR" id="A0A194VRA6"/>
<keyword evidence="5 6" id="KW-0968">Cytoplasmic vesicle</keyword>
<evidence type="ECO:0000256" key="6">
    <source>
        <dbReference type="HAMAP-Rule" id="MF_03058"/>
    </source>
</evidence>
<comment type="function">
    <text evidence="6">Required for the assembly of the V0 complex of the vacuolar ATPase (V-ATPase) in the endoplasmic reticulum.</text>
</comment>
<dbReference type="GO" id="GO:0012507">
    <property type="term" value="C:ER to Golgi transport vesicle membrane"/>
    <property type="evidence" value="ECO:0007669"/>
    <property type="project" value="UniProtKB-SubCell"/>
</dbReference>
<dbReference type="InterPro" id="IPR019013">
    <property type="entry name" value="Vma21"/>
</dbReference>
<keyword evidence="1 6" id="KW-0812">Transmembrane</keyword>
<organism evidence="7 8">
    <name type="scientific">Cytospora mali</name>
    <name type="common">Apple Valsa canker fungus</name>
    <name type="synonym">Valsa mali</name>
    <dbReference type="NCBI Taxonomy" id="578113"/>
    <lineage>
        <taxon>Eukaryota</taxon>
        <taxon>Fungi</taxon>
        <taxon>Dikarya</taxon>
        <taxon>Ascomycota</taxon>
        <taxon>Pezizomycotina</taxon>
        <taxon>Sordariomycetes</taxon>
        <taxon>Sordariomycetidae</taxon>
        <taxon>Diaporthales</taxon>
        <taxon>Cytosporaceae</taxon>
        <taxon>Cytospora</taxon>
    </lineage>
</organism>
<gene>
    <name evidence="7" type="ORF">VM1G_01709</name>
</gene>
<keyword evidence="4 6" id="KW-0472">Membrane</keyword>
<keyword evidence="3 6" id="KW-1133">Transmembrane helix</keyword>
<evidence type="ECO:0000256" key="3">
    <source>
        <dbReference type="ARBA" id="ARBA00022989"/>
    </source>
</evidence>